<reference evidence="1 2" key="2">
    <citation type="submission" date="2018-11" db="EMBL/GenBank/DDBJ databases">
        <authorList>
            <consortium name="Pathogen Informatics"/>
        </authorList>
    </citation>
    <scope>NUCLEOTIDE SEQUENCE [LARGE SCALE GENOMIC DNA]</scope>
</reference>
<dbReference type="Proteomes" id="UP000274504">
    <property type="component" value="Unassembled WGS sequence"/>
</dbReference>
<evidence type="ECO:0000313" key="3">
    <source>
        <dbReference type="WBParaSite" id="HDID_0000657501-mRNA-1"/>
    </source>
</evidence>
<dbReference type="AlphaFoldDB" id="A0A0R3SNR0"/>
<reference evidence="3" key="1">
    <citation type="submission" date="2017-02" db="UniProtKB">
        <authorList>
            <consortium name="WormBaseParasite"/>
        </authorList>
    </citation>
    <scope>IDENTIFICATION</scope>
</reference>
<dbReference type="WBParaSite" id="HDID_0000657501-mRNA-1">
    <property type="protein sequence ID" value="HDID_0000657501-mRNA-1"/>
    <property type="gene ID" value="HDID_0000657501"/>
</dbReference>
<dbReference type="OrthoDB" id="6284701at2759"/>
<dbReference type="STRING" id="6216.A0A0R3SNR0"/>
<protein>
    <submittedName>
        <fullName evidence="3">AAA_6 domain-containing protein</fullName>
    </submittedName>
</protein>
<dbReference type="EMBL" id="UYSG01006079">
    <property type="protein sequence ID" value="VDL58891.1"/>
    <property type="molecule type" value="Genomic_DNA"/>
</dbReference>
<sequence length="110" mass="12300">MSSGNGSDAFIEISRILPLLPYADQLDAYADIAATGLRESLQRLISSSAYMSHPSKFPDLIHKYIVHFGMRFTKKELVDIINFGLAVAFCPQVDKINSERWKHCVSLLLG</sequence>
<organism evidence="3">
    <name type="scientific">Hymenolepis diminuta</name>
    <name type="common">Rat tapeworm</name>
    <dbReference type="NCBI Taxonomy" id="6216"/>
    <lineage>
        <taxon>Eukaryota</taxon>
        <taxon>Metazoa</taxon>
        <taxon>Spiralia</taxon>
        <taxon>Lophotrochozoa</taxon>
        <taxon>Platyhelminthes</taxon>
        <taxon>Cestoda</taxon>
        <taxon>Eucestoda</taxon>
        <taxon>Cyclophyllidea</taxon>
        <taxon>Hymenolepididae</taxon>
        <taxon>Hymenolepis</taxon>
    </lineage>
</organism>
<evidence type="ECO:0000313" key="2">
    <source>
        <dbReference type="Proteomes" id="UP000274504"/>
    </source>
</evidence>
<name>A0A0R3SNR0_HYMDI</name>
<accession>A0A0R3SNR0</accession>
<gene>
    <name evidence="1" type="ORF">HDID_LOCUS6573</name>
</gene>
<evidence type="ECO:0000313" key="1">
    <source>
        <dbReference type="EMBL" id="VDL58891.1"/>
    </source>
</evidence>
<proteinExistence type="predicted"/>